<evidence type="ECO:0000256" key="3">
    <source>
        <dbReference type="ARBA" id="ARBA00004818"/>
    </source>
</evidence>
<dbReference type="RefSeq" id="WP_094788649.1">
    <property type="nucleotide sequence ID" value="NZ_JAEVHG010000016.1"/>
</dbReference>
<dbReference type="InterPro" id="IPR006439">
    <property type="entry name" value="HAD-SF_hydro_IA"/>
</dbReference>
<dbReference type="NCBIfam" id="TIGR01449">
    <property type="entry name" value="PGP_bact"/>
    <property type="match status" value="1"/>
</dbReference>
<dbReference type="SFLD" id="SFLDG01135">
    <property type="entry name" value="C1.5.6:_HAD__Beta-PGM__Phospha"/>
    <property type="match status" value="1"/>
</dbReference>
<comment type="caution">
    <text evidence="11">The sequence shown here is derived from an EMBL/GenBank/DDBJ whole genome shotgun (WGS) entry which is preliminary data.</text>
</comment>
<dbReference type="FunFam" id="3.40.50.1000:FF:000022">
    <property type="entry name" value="Phosphoglycolate phosphatase"/>
    <property type="match status" value="1"/>
</dbReference>
<dbReference type="NCBIfam" id="TIGR01509">
    <property type="entry name" value="HAD-SF-IA-v3"/>
    <property type="match status" value="1"/>
</dbReference>
<dbReference type="HAMAP" id="MF_00495">
    <property type="entry name" value="GPH_hydrolase_bact"/>
    <property type="match status" value="1"/>
</dbReference>
<dbReference type="InterPro" id="IPR050155">
    <property type="entry name" value="HAD-like_hydrolase_sf"/>
</dbReference>
<keyword evidence="8 10" id="KW-0460">Magnesium</keyword>
<organism evidence="11 12">
    <name type="scientific">Zooshikella ganghwensis</name>
    <dbReference type="NCBI Taxonomy" id="202772"/>
    <lineage>
        <taxon>Bacteria</taxon>
        <taxon>Pseudomonadati</taxon>
        <taxon>Pseudomonadota</taxon>
        <taxon>Gammaproteobacteria</taxon>
        <taxon>Oceanospirillales</taxon>
        <taxon>Zooshikellaceae</taxon>
        <taxon>Zooshikella</taxon>
    </lineage>
</organism>
<dbReference type="SFLD" id="SFLDS00003">
    <property type="entry name" value="Haloacid_Dehalogenase"/>
    <property type="match status" value="1"/>
</dbReference>
<reference evidence="11 12" key="1">
    <citation type="submission" date="2017-04" db="EMBL/GenBank/DDBJ databases">
        <title>Draft genome sequence of Zooshikella ganghwensis VG4 isolated from Red Sea sediments.</title>
        <authorList>
            <person name="Rehman Z."/>
            <person name="Alam I."/>
            <person name="Kamau A."/>
            <person name="Bajic V."/>
            <person name="Leiknes T."/>
        </authorList>
    </citation>
    <scope>NUCLEOTIDE SEQUENCE [LARGE SCALE GENOMIC DNA]</scope>
    <source>
        <strain evidence="11 12">VG4</strain>
    </source>
</reference>
<dbReference type="Pfam" id="PF13419">
    <property type="entry name" value="HAD_2"/>
    <property type="match status" value="1"/>
</dbReference>
<evidence type="ECO:0000256" key="9">
    <source>
        <dbReference type="ARBA" id="ARBA00023277"/>
    </source>
</evidence>
<evidence type="ECO:0000313" key="11">
    <source>
        <dbReference type="EMBL" id="RDH45735.1"/>
    </source>
</evidence>
<evidence type="ECO:0000256" key="8">
    <source>
        <dbReference type="ARBA" id="ARBA00022842"/>
    </source>
</evidence>
<dbReference type="Gene3D" id="3.40.50.1000">
    <property type="entry name" value="HAD superfamily/HAD-like"/>
    <property type="match status" value="1"/>
</dbReference>
<dbReference type="PANTHER" id="PTHR43434">
    <property type="entry name" value="PHOSPHOGLYCOLATE PHOSPHATASE"/>
    <property type="match status" value="1"/>
</dbReference>
<dbReference type="Gene3D" id="1.10.150.240">
    <property type="entry name" value="Putative phosphatase, domain 2"/>
    <property type="match status" value="1"/>
</dbReference>
<dbReference type="GO" id="GO:0005829">
    <property type="term" value="C:cytosol"/>
    <property type="evidence" value="ECO:0007669"/>
    <property type="project" value="TreeGrafter"/>
</dbReference>
<comment type="cofactor">
    <cofactor evidence="2 10">
        <name>Mg(2+)</name>
        <dbReference type="ChEBI" id="CHEBI:18420"/>
    </cofactor>
</comment>
<evidence type="ECO:0000256" key="6">
    <source>
        <dbReference type="ARBA" id="ARBA00022723"/>
    </source>
</evidence>
<evidence type="ECO:0000256" key="1">
    <source>
        <dbReference type="ARBA" id="ARBA00000830"/>
    </source>
</evidence>
<comment type="pathway">
    <text evidence="3 10">Organic acid metabolism; glycolate biosynthesis; glycolate from 2-phosphoglycolate: step 1/1.</text>
</comment>
<dbReference type="InterPro" id="IPR023214">
    <property type="entry name" value="HAD_sf"/>
</dbReference>
<keyword evidence="7 10" id="KW-0378">Hydrolase</keyword>
<dbReference type="SUPFAM" id="SSF56784">
    <property type="entry name" value="HAD-like"/>
    <property type="match status" value="1"/>
</dbReference>
<gene>
    <name evidence="11" type="ORF">B9G39_21060</name>
</gene>
<dbReference type="NCBIfam" id="NF009695">
    <property type="entry name" value="PRK13222.1-2"/>
    <property type="match status" value="1"/>
</dbReference>
<evidence type="ECO:0000256" key="5">
    <source>
        <dbReference type="ARBA" id="ARBA00013078"/>
    </source>
</evidence>
<dbReference type="EMBL" id="NDXW01000001">
    <property type="protein sequence ID" value="RDH45735.1"/>
    <property type="molecule type" value="Genomic_DNA"/>
</dbReference>
<proteinExistence type="inferred from homology"/>
<dbReference type="AlphaFoldDB" id="A0A4P9VQC5"/>
<keyword evidence="12" id="KW-1185">Reference proteome</keyword>
<dbReference type="SFLD" id="SFLDG01129">
    <property type="entry name" value="C1.5:_HAD__Beta-PGM__Phosphata"/>
    <property type="match status" value="1"/>
</dbReference>
<keyword evidence="9 10" id="KW-0119">Carbohydrate metabolism</keyword>
<feature type="active site" description="Nucleophile" evidence="10">
    <location>
        <position position="18"/>
    </location>
</feature>
<dbReference type="GO" id="GO:0008967">
    <property type="term" value="F:phosphoglycolate phosphatase activity"/>
    <property type="evidence" value="ECO:0007669"/>
    <property type="project" value="UniProtKB-UniRule"/>
</dbReference>
<evidence type="ECO:0000256" key="4">
    <source>
        <dbReference type="ARBA" id="ARBA00006171"/>
    </source>
</evidence>
<dbReference type="NCBIfam" id="TIGR01549">
    <property type="entry name" value="HAD-SF-IA-v1"/>
    <property type="match status" value="1"/>
</dbReference>
<protein>
    <recommendedName>
        <fullName evidence="5 10">Phosphoglycolate phosphatase</fullName>
        <shortName evidence="10">PGP</shortName>
        <shortName evidence="10">PGPase</shortName>
        <ecNumber evidence="5 10">3.1.3.18</ecNumber>
    </recommendedName>
</protein>
<dbReference type="InterPro" id="IPR036412">
    <property type="entry name" value="HAD-like_sf"/>
</dbReference>
<name>A0A4P9VQC5_9GAMM</name>
<evidence type="ECO:0000256" key="2">
    <source>
        <dbReference type="ARBA" id="ARBA00001946"/>
    </source>
</evidence>
<evidence type="ECO:0000313" key="12">
    <source>
        <dbReference type="Proteomes" id="UP000257039"/>
    </source>
</evidence>
<dbReference type="InterPro" id="IPR037512">
    <property type="entry name" value="PGPase_prok"/>
</dbReference>
<dbReference type="Proteomes" id="UP000257039">
    <property type="component" value="Unassembled WGS sequence"/>
</dbReference>
<sequence>MAVIAFPALPNPELVLFDLDGTLVDSIPDLTSAVDAMLMTLGLEPAGQAQVSHWVGNGAPKLVERALQAMSAEPLTEACLTQANQLFNEHYQYHNGEQACVYQGVLAFLQHLHQQKISMGIVTNKPSQFTEQLLERLNLAHFFNLVLSGDSLPEKKPSPEPLLHAMDFFAKGPQDTLMVGDSINDVKAARSANVSVVAVSYGYNHGEQIDTANPDKVVDSLAELLC</sequence>
<dbReference type="GO" id="GO:0006281">
    <property type="term" value="P:DNA repair"/>
    <property type="evidence" value="ECO:0007669"/>
    <property type="project" value="TreeGrafter"/>
</dbReference>
<comment type="catalytic activity">
    <reaction evidence="1 10">
        <text>2-phosphoglycolate + H2O = glycolate + phosphate</text>
        <dbReference type="Rhea" id="RHEA:14369"/>
        <dbReference type="ChEBI" id="CHEBI:15377"/>
        <dbReference type="ChEBI" id="CHEBI:29805"/>
        <dbReference type="ChEBI" id="CHEBI:43474"/>
        <dbReference type="ChEBI" id="CHEBI:58033"/>
        <dbReference type="EC" id="3.1.3.18"/>
    </reaction>
</comment>
<dbReference type="InterPro" id="IPR041492">
    <property type="entry name" value="HAD_2"/>
</dbReference>
<feature type="binding site" evidence="10">
    <location>
        <position position="20"/>
    </location>
    <ligand>
        <name>Mg(2+)</name>
        <dbReference type="ChEBI" id="CHEBI:18420"/>
    </ligand>
</feature>
<dbReference type="GO" id="GO:0046872">
    <property type="term" value="F:metal ion binding"/>
    <property type="evidence" value="ECO:0007669"/>
    <property type="project" value="UniProtKB-KW"/>
</dbReference>
<evidence type="ECO:0000256" key="10">
    <source>
        <dbReference type="HAMAP-Rule" id="MF_00495"/>
    </source>
</evidence>
<dbReference type="GO" id="GO:0046295">
    <property type="term" value="P:glycolate biosynthetic process"/>
    <property type="evidence" value="ECO:0007669"/>
    <property type="project" value="UniProtKB-UniRule"/>
</dbReference>
<accession>A0A4P9VQC5</accession>
<feature type="binding site" evidence="10">
    <location>
        <position position="18"/>
    </location>
    <ligand>
        <name>Mg(2+)</name>
        <dbReference type="ChEBI" id="CHEBI:18420"/>
    </ligand>
</feature>
<dbReference type="GO" id="GO:0005975">
    <property type="term" value="P:carbohydrate metabolic process"/>
    <property type="evidence" value="ECO:0007669"/>
    <property type="project" value="InterPro"/>
</dbReference>
<dbReference type="UniPathway" id="UPA00865">
    <property type="reaction ID" value="UER00834"/>
</dbReference>
<keyword evidence="6 10" id="KW-0479">Metal-binding</keyword>
<dbReference type="CDD" id="cd16417">
    <property type="entry name" value="HAD_PGPase"/>
    <property type="match status" value="1"/>
</dbReference>
<dbReference type="EC" id="3.1.3.18" evidence="5 10"/>
<evidence type="ECO:0000256" key="7">
    <source>
        <dbReference type="ARBA" id="ARBA00022801"/>
    </source>
</evidence>
<dbReference type="InterPro" id="IPR023198">
    <property type="entry name" value="PGP-like_dom2"/>
</dbReference>
<comment type="similarity">
    <text evidence="4 10">Belongs to the HAD-like hydrolase superfamily. CbbY/CbbZ/Gph/YieH family.</text>
</comment>
<feature type="binding site" evidence="10">
    <location>
        <position position="181"/>
    </location>
    <ligand>
        <name>Mg(2+)</name>
        <dbReference type="ChEBI" id="CHEBI:18420"/>
    </ligand>
</feature>
<dbReference type="PANTHER" id="PTHR43434:SF1">
    <property type="entry name" value="PHOSPHOGLYCOLATE PHOSPHATASE"/>
    <property type="match status" value="1"/>
</dbReference>
<comment type="function">
    <text evidence="10">Specifically catalyzes the dephosphorylation of 2-phosphoglycolate. Is involved in the dissimilation of the intracellular 2-phosphoglycolate formed during the DNA repair of 3'-phosphoglycolate ends, a major class of DNA lesions induced by oxidative stress.</text>
</comment>